<accession>A0A7W5HBR4</accession>
<evidence type="ECO:0000313" key="2">
    <source>
        <dbReference type="Proteomes" id="UP000584325"/>
    </source>
</evidence>
<evidence type="ECO:0000313" key="1">
    <source>
        <dbReference type="EMBL" id="MBB3221306.1"/>
    </source>
</evidence>
<protein>
    <submittedName>
        <fullName evidence="1">Uncharacterized protein</fullName>
    </submittedName>
</protein>
<dbReference type="EMBL" id="JACHXS010000003">
    <property type="protein sequence ID" value="MBB3221306.1"/>
    <property type="molecule type" value="Genomic_DNA"/>
</dbReference>
<name>A0A7W5HBR4_9BURK</name>
<proteinExistence type="predicted"/>
<comment type="caution">
    <text evidence="1">The sequence shown here is derived from an EMBL/GenBank/DDBJ whole genome shotgun (WGS) entry which is preliminary data.</text>
</comment>
<dbReference type="AlphaFoldDB" id="A0A7W5HBR4"/>
<reference evidence="1 2" key="1">
    <citation type="submission" date="2020-08" db="EMBL/GenBank/DDBJ databases">
        <title>Genomic Encyclopedia of Type Strains, Phase III (KMG-III): the genomes of soil and plant-associated and newly described type strains.</title>
        <authorList>
            <person name="Whitman W."/>
        </authorList>
    </citation>
    <scope>NUCLEOTIDE SEQUENCE [LARGE SCALE GENOMIC DNA]</scope>
    <source>
        <strain evidence="1 2">CECT 7753</strain>
    </source>
</reference>
<sequence length="76" mass="8366">MVERRRISVEAAEVVAERLATIAEIRRWDATMVLASVVRSVSLEAGRGHVSCEGHVERRRHASGVRVAVNTVCELA</sequence>
<dbReference type="Proteomes" id="UP000584325">
    <property type="component" value="Unassembled WGS sequence"/>
</dbReference>
<gene>
    <name evidence="1" type="ORF">FHS02_002113</name>
</gene>
<organism evidence="1 2">
    <name type="scientific">Pseudoduganella umbonata</name>
    <dbReference type="NCBI Taxonomy" id="864828"/>
    <lineage>
        <taxon>Bacteria</taxon>
        <taxon>Pseudomonadati</taxon>
        <taxon>Pseudomonadota</taxon>
        <taxon>Betaproteobacteria</taxon>
        <taxon>Burkholderiales</taxon>
        <taxon>Oxalobacteraceae</taxon>
        <taxon>Telluria group</taxon>
        <taxon>Pseudoduganella</taxon>
    </lineage>
</organism>